<dbReference type="OrthoDB" id="7185741at2"/>
<dbReference type="EMBL" id="FOLD01000028">
    <property type="protein sequence ID" value="SFD54391.1"/>
    <property type="molecule type" value="Genomic_DNA"/>
</dbReference>
<dbReference type="Pfam" id="PF00561">
    <property type="entry name" value="Abhydrolase_1"/>
    <property type="match status" value="1"/>
</dbReference>
<name>A0A1I1T6X8_9BURK</name>
<keyword evidence="3" id="KW-0378">Hydrolase</keyword>
<keyword evidence="1" id="KW-0732">Signal</keyword>
<reference evidence="4" key="1">
    <citation type="submission" date="2016-10" db="EMBL/GenBank/DDBJ databases">
        <authorList>
            <person name="Varghese N."/>
            <person name="Submissions S."/>
        </authorList>
    </citation>
    <scope>NUCLEOTIDE SEQUENCE [LARGE SCALE GENOMIC DNA]</scope>
    <source>
        <strain evidence="4">CGMCC 1.12041</strain>
    </source>
</reference>
<dbReference type="RefSeq" id="WP_091876226.1">
    <property type="nucleotide sequence ID" value="NZ_FOLD01000028.1"/>
</dbReference>
<feature type="signal peptide" evidence="1">
    <location>
        <begin position="1"/>
        <end position="21"/>
    </location>
</feature>
<evidence type="ECO:0000313" key="3">
    <source>
        <dbReference type="EMBL" id="SFD54391.1"/>
    </source>
</evidence>
<dbReference type="GO" id="GO:0016787">
    <property type="term" value="F:hydrolase activity"/>
    <property type="evidence" value="ECO:0007669"/>
    <property type="project" value="UniProtKB-KW"/>
</dbReference>
<proteinExistence type="predicted"/>
<dbReference type="InterPro" id="IPR029058">
    <property type="entry name" value="AB_hydrolase_fold"/>
</dbReference>
<feature type="domain" description="AB hydrolase-1" evidence="2">
    <location>
        <begin position="49"/>
        <end position="151"/>
    </location>
</feature>
<dbReference type="PROSITE" id="PS51257">
    <property type="entry name" value="PROKAR_LIPOPROTEIN"/>
    <property type="match status" value="1"/>
</dbReference>
<feature type="chain" id="PRO_5011492532" evidence="1">
    <location>
        <begin position="22"/>
        <end position="274"/>
    </location>
</feature>
<dbReference type="STRING" id="1164594.SAMN05216204_12818"/>
<gene>
    <name evidence="3" type="ORF">SAMN05216204_12818</name>
</gene>
<dbReference type="PANTHER" id="PTHR43798:SF33">
    <property type="entry name" value="HYDROLASE, PUTATIVE (AFU_ORTHOLOGUE AFUA_2G14860)-RELATED"/>
    <property type="match status" value="1"/>
</dbReference>
<evidence type="ECO:0000256" key="1">
    <source>
        <dbReference type="SAM" id="SignalP"/>
    </source>
</evidence>
<dbReference type="GO" id="GO:0016020">
    <property type="term" value="C:membrane"/>
    <property type="evidence" value="ECO:0007669"/>
    <property type="project" value="TreeGrafter"/>
</dbReference>
<dbReference type="SUPFAM" id="SSF53474">
    <property type="entry name" value="alpha/beta-Hydrolases"/>
    <property type="match status" value="1"/>
</dbReference>
<organism evidence="3 4">
    <name type="scientific">Massilia yuzhufengensis</name>
    <dbReference type="NCBI Taxonomy" id="1164594"/>
    <lineage>
        <taxon>Bacteria</taxon>
        <taxon>Pseudomonadati</taxon>
        <taxon>Pseudomonadota</taxon>
        <taxon>Betaproteobacteria</taxon>
        <taxon>Burkholderiales</taxon>
        <taxon>Oxalobacteraceae</taxon>
        <taxon>Telluria group</taxon>
        <taxon>Massilia</taxon>
    </lineage>
</organism>
<keyword evidence="4" id="KW-1185">Reference proteome</keyword>
<dbReference type="Proteomes" id="UP000198639">
    <property type="component" value="Unassembled WGS sequence"/>
</dbReference>
<evidence type="ECO:0000313" key="4">
    <source>
        <dbReference type="Proteomes" id="UP000198639"/>
    </source>
</evidence>
<dbReference type="AlphaFoldDB" id="A0A1I1T6X8"/>
<dbReference type="InterPro" id="IPR050266">
    <property type="entry name" value="AB_hydrolase_sf"/>
</dbReference>
<protein>
    <submittedName>
        <fullName evidence="3">Alpha/beta hydrolase fold</fullName>
    </submittedName>
</protein>
<accession>A0A1I1T6X8</accession>
<dbReference type="PANTHER" id="PTHR43798">
    <property type="entry name" value="MONOACYLGLYCEROL LIPASE"/>
    <property type="match status" value="1"/>
</dbReference>
<evidence type="ECO:0000259" key="2">
    <source>
        <dbReference type="Pfam" id="PF00561"/>
    </source>
</evidence>
<sequence>MSKPALFLSVLLLACLGNAVAAPATVVESIDGRQVESLTIRHPASKDVVVFEGGSRNTIDKWGSVPQQLGQEATVFAYHRPGYGNSEAAATPRDGRTIVEELRRVLRHKNLQPPYVLVGHSLGGLYMQLFARAYPAEVKALVLVDAMYPRMVKRVEDFPWTSRLAGQLAFSRTVWREIEKIDETGDMVLALGGIDHMPIVRLVNRPTSSTAIPVDFGAFRMDNATRDLVRGLYPKARTVVADSSHQMALTSPEIVTAAIVQAIQAAAGPATAAR</sequence>
<dbReference type="Gene3D" id="3.40.50.1820">
    <property type="entry name" value="alpha/beta hydrolase"/>
    <property type="match status" value="1"/>
</dbReference>
<dbReference type="InterPro" id="IPR000073">
    <property type="entry name" value="AB_hydrolase_1"/>
</dbReference>